<evidence type="ECO:0000313" key="2">
    <source>
        <dbReference type="EMBL" id="KKN25090.1"/>
    </source>
</evidence>
<dbReference type="AlphaFoldDB" id="A0A0F9P007"/>
<evidence type="ECO:0000256" key="1">
    <source>
        <dbReference type="SAM" id="Phobius"/>
    </source>
</evidence>
<keyword evidence="1" id="KW-0812">Transmembrane</keyword>
<organism evidence="2">
    <name type="scientific">marine sediment metagenome</name>
    <dbReference type="NCBI Taxonomy" id="412755"/>
    <lineage>
        <taxon>unclassified sequences</taxon>
        <taxon>metagenomes</taxon>
        <taxon>ecological metagenomes</taxon>
    </lineage>
</organism>
<keyword evidence="1" id="KW-0472">Membrane</keyword>
<keyword evidence="1" id="KW-1133">Transmembrane helix</keyword>
<reference evidence="2" key="1">
    <citation type="journal article" date="2015" name="Nature">
        <title>Complex archaea that bridge the gap between prokaryotes and eukaryotes.</title>
        <authorList>
            <person name="Spang A."/>
            <person name="Saw J.H."/>
            <person name="Jorgensen S.L."/>
            <person name="Zaremba-Niedzwiedzka K."/>
            <person name="Martijn J."/>
            <person name="Lind A.E."/>
            <person name="van Eijk R."/>
            <person name="Schleper C."/>
            <person name="Guy L."/>
            <person name="Ettema T.J."/>
        </authorList>
    </citation>
    <scope>NUCLEOTIDE SEQUENCE</scope>
</reference>
<proteinExistence type="predicted"/>
<name>A0A0F9P007_9ZZZZ</name>
<comment type="caution">
    <text evidence="2">The sequence shown here is derived from an EMBL/GenBank/DDBJ whole genome shotgun (WGS) entry which is preliminary data.</text>
</comment>
<accession>A0A0F9P007</accession>
<gene>
    <name evidence="2" type="ORF">LCGC14_0888270</name>
</gene>
<protein>
    <submittedName>
        <fullName evidence="2">Uncharacterized protein</fullName>
    </submittedName>
</protein>
<dbReference type="EMBL" id="LAZR01002830">
    <property type="protein sequence ID" value="KKN25090.1"/>
    <property type="molecule type" value="Genomic_DNA"/>
</dbReference>
<sequence length="162" mass="17905">MPSGKKHSGNSYPYDNIKSGAFKKMKGKENKGWILCFFACMCLAVIAVLAIVSVLLNRDIRDNDDDGQSVSLNSIVEFLGNPQQTDDFIRCLSGCGAGLPTQCRDLPGCLDKERCGLFCGRPGPMNNCRNSSDCNGNTLCDEFCFQRLNRPGDREECLRECM</sequence>
<feature type="transmembrane region" description="Helical" evidence="1">
    <location>
        <begin position="33"/>
        <end position="56"/>
    </location>
</feature>